<reference evidence="2 3" key="1">
    <citation type="submission" date="2019-07" db="EMBL/GenBank/DDBJ databases">
        <title>Annotation for the trematode Paragonimus westermani.</title>
        <authorList>
            <person name="Choi Y.-J."/>
        </authorList>
    </citation>
    <scope>NUCLEOTIDE SEQUENCE [LARGE SCALE GENOMIC DNA]</scope>
    <source>
        <strain evidence="2">180907_Pwestermani</strain>
    </source>
</reference>
<gene>
    <name evidence="2" type="ORF">P879_08154</name>
</gene>
<evidence type="ECO:0000313" key="2">
    <source>
        <dbReference type="EMBL" id="KAF8567181.1"/>
    </source>
</evidence>
<dbReference type="Gene3D" id="3.40.50.620">
    <property type="entry name" value="HUPs"/>
    <property type="match status" value="1"/>
</dbReference>
<dbReference type="CDD" id="cd23659">
    <property type="entry name" value="USP_At3g01520-like"/>
    <property type="match status" value="1"/>
</dbReference>
<protein>
    <recommendedName>
        <fullName evidence="1">UspA domain-containing protein</fullName>
    </recommendedName>
</protein>
<dbReference type="PRINTS" id="PR01438">
    <property type="entry name" value="UNVRSLSTRESS"/>
</dbReference>
<comment type="caution">
    <text evidence="2">The sequence shown here is derived from an EMBL/GenBank/DDBJ whole genome shotgun (WGS) entry which is preliminary data.</text>
</comment>
<organism evidence="2 3">
    <name type="scientific">Paragonimus westermani</name>
    <dbReference type="NCBI Taxonomy" id="34504"/>
    <lineage>
        <taxon>Eukaryota</taxon>
        <taxon>Metazoa</taxon>
        <taxon>Spiralia</taxon>
        <taxon>Lophotrochozoa</taxon>
        <taxon>Platyhelminthes</taxon>
        <taxon>Trematoda</taxon>
        <taxon>Digenea</taxon>
        <taxon>Plagiorchiida</taxon>
        <taxon>Troglotremata</taxon>
        <taxon>Troglotrematidae</taxon>
        <taxon>Paragonimus</taxon>
    </lineage>
</organism>
<evidence type="ECO:0000313" key="3">
    <source>
        <dbReference type="Proteomes" id="UP000699462"/>
    </source>
</evidence>
<dbReference type="EMBL" id="JTDF01004128">
    <property type="protein sequence ID" value="KAF8567181.1"/>
    <property type="molecule type" value="Genomic_DNA"/>
</dbReference>
<keyword evidence="3" id="KW-1185">Reference proteome</keyword>
<dbReference type="InterPro" id="IPR006016">
    <property type="entry name" value="UspA"/>
</dbReference>
<accession>A0A8T0DKA6</accession>
<proteinExistence type="predicted"/>
<dbReference type="OrthoDB" id="843225at2759"/>
<dbReference type="Proteomes" id="UP000699462">
    <property type="component" value="Unassembled WGS sequence"/>
</dbReference>
<dbReference type="SUPFAM" id="SSF52402">
    <property type="entry name" value="Adenine nucleotide alpha hydrolases-like"/>
    <property type="match status" value="1"/>
</dbReference>
<dbReference type="PANTHER" id="PTHR46989:SF3">
    <property type="entry name" value="USPA DOMAIN-CONTAINING PROTEIN"/>
    <property type="match status" value="1"/>
</dbReference>
<feature type="domain" description="UspA" evidence="1">
    <location>
        <begin position="20"/>
        <end position="166"/>
    </location>
</feature>
<sequence length="171" mass="18979">MNMGEADNSGFLRPATSGARSVLVAVDGSEHSKNAFNHYLKWLVRPDDLVTIYHAIEPVSLPSMSINNLGTVPTDEWSKILQDNLKRVKQLESDYCRDCHAKNLNYQFLYEAVNQTGAAIVSTAEKYQVRLLVVGTRGLSALRRTIMGSVSDYVLHHANTAVCVIPQKTET</sequence>
<dbReference type="InterPro" id="IPR014729">
    <property type="entry name" value="Rossmann-like_a/b/a_fold"/>
</dbReference>
<evidence type="ECO:0000259" key="1">
    <source>
        <dbReference type="Pfam" id="PF00582"/>
    </source>
</evidence>
<name>A0A8T0DKA6_9TREM</name>
<dbReference type="Pfam" id="PF00582">
    <property type="entry name" value="Usp"/>
    <property type="match status" value="1"/>
</dbReference>
<dbReference type="AlphaFoldDB" id="A0A8T0DKA6"/>
<dbReference type="PANTHER" id="PTHR46989">
    <property type="entry name" value="USP DOMAIN-CONTAINING PROTEIN"/>
    <property type="match status" value="1"/>
</dbReference>
<dbReference type="InterPro" id="IPR006015">
    <property type="entry name" value="Universal_stress_UspA"/>
</dbReference>